<dbReference type="GO" id="GO:0003700">
    <property type="term" value="F:DNA-binding transcription factor activity"/>
    <property type="evidence" value="ECO:0007669"/>
    <property type="project" value="InterPro"/>
</dbReference>
<keyword evidence="2" id="KW-0238">DNA-binding</keyword>
<dbReference type="PANTHER" id="PTHR43537">
    <property type="entry name" value="TRANSCRIPTIONAL REGULATOR, GNTR FAMILY"/>
    <property type="match status" value="1"/>
</dbReference>
<dbReference type="AlphaFoldDB" id="A0A502FFD5"/>
<evidence type="ECO:0000256" key="3">
    <source>
        <dbReference type="ARBA" id="ARBA00023163"/>
    </source>
</evidence>
<dbReference type="SUPFAM" id="SSF46785">
    <property type="entry name" value="Winged helix' DNA-binding domain"/>
    <property type="match status" value="1"/>
</dbReference>
<dbReference type="GO" id="GO:0003677">
    <property type="term" value="F:DNA binding"/>
    <property type="evidence" value="ECO:0007669"/>
    <property type="project" value="UniProtKB-KW"/>
</dbReference>
<proteinExistence type="predicted"/>
<protein>
    <submittedName>
        <fullName evidence="5">GntR family transcriptional regulator</fullName>
    </submittedName>
</protein>
<comment type="caution">
    <text evidence="5">The sequence shown here is derived from an EMBL/GenBank/DDBJ whole genome shotgun (WGS) entry which is preliminary data.</text>
</comment>
<dbReference type="EMBL" id="RCZC01000010">
    <property type="protein sequence ID" value="TPG48049.1"/>
    <property type="molecule type" value="Genomic_DNA"/>
</dbReference>
<evidence type="ECO:0000256" key="1">
    <source>
        <dbReference type="ARBA" id="ARBA00023015"/>
    </source>
</evidence>
<dbReference type="InterPro" id="IPR000524">
    <property type="entry name" value="Tscrpt_reg_HTH_GntR"/>
</dbReference>
<keyword evidence="6" id="KW-1185">Reference proteome</keyword>
<gene>
    <name evidence="5" type="ORF">EAH76_21775</name>
</gene>
<dbReference type="Pfam" id="PF00392">
    <property type="entry name" value="GntR"/>
    <property type="match status" value="1"/>
</dbReference>
<evidence type="ECO:0000256" key="2">
    <source>
        <dbReference type="ARBA" id="ARBA00023125"/>
    </source>
</evidence>
<dbReference type="Gene3D" id="1.10.10.10">
    <property type="entry name" value="Winged helix-like DNA-binding domain superfamily/Winged helix DNA-binding domain"/>
    <property type="match status" value="1"/>
</dbReference>
<evidence type="ECO:0000259" key="4">
    <source>
        <dbReference type="PROSITE" id="PS50949"/>
    </source>
</evidence>
<accession>A0A502FFD5</accession>
<evidence type="ECO:0000313" key="5">
    <source>
        <dbReference type="EMBL" id="TPG48049.1"/>
    </source>
</evidence>
<name>A0A502FFD5_9SPHN</name>
<reference evidence="5 6" key="1">
    <citation type="journal article" date="2019" name="Environ. Microbiol.">
        <title>Species interactions and distinct microbial communities in high Arctic permafrost affected cryosols are associated with the CH4 and CO2 gas fluxes.</title>
        <authorList>
            <person name="Altshuler I."/>
            <person name="Hamel J."/>
            <person name="Turney S."/>
            <person name="Magnuson E."/>
            <person name="Levesque R."/>
            <person name="Greer C."/>
            <person name="Whyte L.G."/>
        </authorList>
    </citation>
    <scope>NUCLEOTIDE SEQUENCE [LARGE SCALE GENOMIC DNA]</scope>
    <source>
        <strain evidence="5 6">E6.1</strain>
    </source>
</reference>
<keyword evidence="3" id="KW-0804">Transcription</keyword>
<keyword evidence="1" id="KW-0805">Transcription regulation</keyword>
<dbReference type="InterPro" id="IPR036388">
    <property type="entry name" value="WH-like_DNA-bd_sf"/>
</dbReference>
<organism evidence="5 6">
    <name type="scientific">Sphingomonas glacialis</name>
    <dbReference type="NCBI Taxonomy" id="658225"/>
    <lineage>
        <taxon>Bacteria</taxon>
        <taxon>Pseudomonadati</taxon>
        <taxon>Pseudomonadota</taxon>
        <taxon>Alphaproteobacteria</taxon>
        <taxon>Sphingomonadales</taxon>
        <taxon>Sphingomonadaceae</taxon>
        <taxon>Sphingomonas</taxon>
    </lineage>
</organism>
<dbReference type="InterPro" id="IPR036390">
    <property type="entry name" value="WH_DNA-bd_sf"/>
</dbReference>
<evidence type="ECO:0000313" key="6">
    <source>
        <dbReference type="Proteomes" id="UP000319931"/>
    </source>
</evidence>
<feature type="domain" description="HTH gntR-type" evidence="4">
    <location>
        <begin position="4"/>
        <end position="71"/>
    </location>
</feature>
<sequence length="200" mass="22474">MNPAPVFDRVYASIRDRIAAGQWRPGQRIELAALCDLLDASPSPVRDALHRLRGERLLMDGDGDGFCMPSLTEADLIDRYDWVQQLLLAGLQGAGRMGPVGESIEPVEATGVLFEAIVDAARNVECREAMGSMNLRLHPVRRAELSILDGVEEEVADLRRAVLADDRSALRRRLARYRRRRMRTASAIVYKVHKLDRRTD</sequence>
<dbReference type="Proteomes" id="UP000319931">
    <property type="component" value="Unassembled WGS sequence"/>
</dbReference>
<dbReference type="PANTHER" id="PTHR43537:SF5">
    <property type="entry name" value="UXU OPERON TRANSCRIPTIONAL REGULATOR"/>
    <property type="match status" value="1"/>
</dbReference>
<dbReference type="PROSITE" id="PS50949">
    <property type="entry name" value="HTH_GNTR"/>
    <property type="match status" value="1"/>
</dbReference>